<accession>A0ABY3BWF5</accession>
<name>A0ABY3BWF5_9HYPH</name>
<proteinExistence type="predicted"/>
<gene>
    <name evidence="1" type="ORF">EXN23_01080</name>
</gene>
<comment type="caution">
    <text evidence="1">The sequence shown here is derived from an EMBL/GenBank/DDBJ whole genome shotgun (WGS) entry which is preliminary data.</text>
</comment>
<protein>
    <submittedName>
        <fullName evidence="1">Uncharacterized protein</fullName>
    </submittedName>
</protein>
<dbReference type="EMBL" id="SGNZ01000001">
    <property type="protein sequence ID" value="TRA96863.1"/>
    <property type="molecule type" value="Genomic_DNA"/>
</dbReference>
<keyword evidence="2" id="KW-1185">Reference proteome</keyword>
<sequence length="85" mass="9509">MMMLEALVGKGGGWSTIDARAASEAELIEALGKAHGCNYTPISSAEVNQKRLDRGWVKQVEIYDQDEGICLKEIYLLRRPLRKSE</sequence>
<dbReference type="Proteomes" id="UP000319481">
    <property type="component" value="Unassembled WGS sequence"/>
</dbReference>
<dbReference type="RefSeq" id="WP_142911567.1">
    <property type="nucleotide sequence ID" value="NZ_JAPZLP010000001.1"/>
</dbReference>
<organism evidence="1 2">
    <name type="scientific">Agrobacterium salinitolerans</name>
    <dbReference type="NCBI Taxonomy" id="1183413"/>
    <lineage>
        <taxon>Bacteria</taxon>
        <taxon>Pseudomonadati</taxon>
        <taxon>Pseudomonadota</taxon>
        <taxon>Alphaproteobacteria</taxon>
        <taxon>Hyphomicrobiales</taxon>
        <taxon>Rhizobiaceae</taxon>
        <taxon>Rhizobium/Agrobacterium group</taxon>
        <taxon>Agrobacterium</taxon>
    </lineage>
</organism>
<reference evidence="1 2" key="1">
    <citation type="journal article" date="2019" name="Appl. Microbiol. Biotechnol.">
        <title>Differential efficiency of wild type rhizogenic strains for rol gene transformation of plants.</title>
        <authorList>
            <person name="Desmet S."/>
            <person name="De Keyser E."/>
            <person name="Van Vaerenbergh J."/>
            <person name="Baeyen S."/>
            <person name="Van Huylenbroeck J."/>
            <person name="Geelen D."/>
            <person name="Dhooghe E."/>
        </authorList>
    </citation>
    <scope>NUCLEOTIDE SEQUENCE [LARGE SCALE GENOMIC DNA]</scope>
    <source>
        <strain evidence="1 2">GBBC3283</strain>
    </source>
</reference>
<evidence type="ECO:0000313" key="1">
    <source>
        <dbReference type="EMBL" id="TRA96863.1"/>
    </source>
</evidence>
<evidence type="ECO:0000313" key="2">
    <source>
        <dbReference type="Proteomes" id="UP000319481"/>
    </source>
</evidence>